<proteinExistence type="predicted"/>
<name>A0A6J6BX40_9ZZZZ</name>
<sequence>MTRKGLAVGAGLGLVSSLLVGTAPAFANETLALSPTSGTSYKVLTTTDFDLTVGFAGNESSQAVDTVKYLISNPSGATMAFDVIANGSAAGTVFDRVPGSTTDAAATATSVVVGDGTADVIGARSGINVSITPVEATSANITVRAFLDINGNDSMDDNEARSPARTIEFIDHAIWTGRAVLDTAVVGGTTLSAYVLLDGINYHQLDSNDVQVEFFRDNVAIASPPAGETSPAVTGGTATVAQRTNPNIAVWSSADGELRATLTPDSNTVVDAVMATVANVSTSVYSARVRLYDGTAWQVVANSTNGVTPTSGQISALAAITETASVSTDGSDNIRVGAGTFTSRTTATVNAGFALAGQAVTFTISEASANSIATAASITAGGKTLTNSNIASTQRITVDVVTNALGRASVDISYTGIAAGNTFTVTASALNTNAAVTTSAVTYTAVLSDVAFAQSNVKAGSLQTVVGQSFSVTWNIVDTFGQVPVGTYRLVLGENSSSANYAQTINFVNGAATLTQTENSTAANTYTLSAAVEQQNADGSWDATPSAGDAAVAANVTVQAYTADPTVTTVTVSASATGIGAAADLALELDSTYSGDRDLLRNSVAFPTLVDVSTLTYTVRSSTGEALVGEPITVSAAGLQFAAESDTWFGVGSIAGTTNASGQFVVKVYSNLAGSQTVTATAGGVSRTQELVFQQAKDDTGFTLTLSAPTNAPKGSTFKVTATLRDEFGNLVTTSSTATNFNDGTTAPTFNMTYTGPGLIVGALPTATVNGLAEFSVLLGANDTGSISVTASYDADGTGTASAAVAASASVAVGSAPVSTTGKVNVGSFNGKLVVYAANLNGARISWKVGGNWGTGVASSNYSIFNRPTPRAGATVSVDIYVNGVKTLTKSVVTR</sequence>
<dbReference type="Gene3D" id="2.60.40.10">
    <property type="entry name" value="Immunoglobulins"/>
    <property type="match status" value="1"/>
</dbReference>
<protein>
    <submittedName>
        <fullName evidence="1">Unannotated protein</fullName>
    </submittedName>
</protein>
<accession>A0A6J6BX40</accession>
<evidence type="ECO:0000313" key="1">
    <source>
        <dbReference type="EMBL" id="CAB4542829.1"/>
    </source>
</evidence>
<dbReference type="EMBL" id="CAEZST010000004">
    <property type="protein sequence ID" value="CAB4542829.1"/>
    <property type="molecule type" value="Genomic_DNA"/>
</dbReference>
<dbReference type="SUPFAM" id="SSF49373">
    <property type="entry name" value="Invasin/intimin cell-adhesion fragments"/>
    <property type="match status" value="1"/>
</dbReference>
<reference evidence="1" key="1">
    <citation type="submission" date="2020-05" db="EMBL/GenBank/DDBJ databases">
        <authorList>
            <person name="Chiriac C."/>
            <person name="Salcher M."/>
            <person name="Ghai R."/>
            <person name="Kavagutti S V."/>
        </authorList>
    </citation>
    <scope>NUCLEOTIDE SEQUENCE</scope>
</reference>
<gene>
    <name evidence="1" type="ORF">UFOPK1503_00378</name>
</gene>
<dbReference type="AlphaFoldDB" id="A0A6J6BX40"/>
<dbReference type="InterPro" id="IPR008964">
    <property type="entry name" value="Invasin/intimin_cell_adhesion"/>
</dbReference>
<organism evidence="1">
    <name type="scientific">freshwater metagenome</name>
    <dbReference type="NCBI Taxonomy" id="449393"/>
    <lineage>
        <taxon>unclassified sequences</taxon>
        <taxon>metagenomes</taxon>
        <taxon>ecological metagenomes</taxon>
    </lineage>
</organism>
<dbReference type="InterPro" id="IPR013783">
    <property type="entry name" value="Ig-like_fold"/>
</dbReference>